<proteinExistence type="predicted"/>
<dbReference type="PATRIC" id="fig|1698282.3.peg.39"/>
<evidence type="ECO:0000259" key="1">
    <source>
        <dbReference type="SMART" id="SM00670"/>
    </source>
</evidence>
<feature type="domain" description="PIN" evidence="1">
    <location>
        <begin position="4"/>
        <end position="106"/>
    </location>
</feature>
<organism evidence="2 3">
    <name type="scientific">candidate division MSBL1 archaeon SCGC-AAA382F02</name>
    <dbReference type="NCBI Taxonomy" id="1698282"/>
    <lineage>
        <taxon>Archaea</taxon>
        <taxon>Methanobacteriati</taxon>
        <taxon>Methanobacteriota</taxon>
        <taxon>candidate division MSBL1</taxon>
    </lineage>
</organism>
<dbReference type="EMBL" id="LHYG01000011">
    <property type="protein sequence ID" value="KXB06195.1"/>
    <property type="molecule type" value="Genomic_DNA"/>
</dbReference>
<comment type="caution">
    <text evidence="2">The sequence shown here is derived from an EMBL/GenBank/DDBJ whole genome shotgun (WGS) entry which is preliminary data.</text>
</comment>
<evidence type="ECO:0000313" key="2">
    <source>
        <dbReference type="EMBL" id="KXB06195.1"/>
    </source>
</evidence>
<dbReference type="InterPro" id="IPR041120">
    <property type="entry name" value="PIN_9"/>
</dbReference>
<protein>
    <recommendedName>
        <fullName evidence="1">PIN domain-containing protein</fullName>
    </recommendedName>
</protein>
<dbReference type="InterPro" id="IPR029060">
    <property type="entry name" value="PIN-like_dom_sf"/>
</dbReference>
<name>A0A133VIB7_9EURY</name>
<dbReference type="Proteomes" id="UP000070491">
    <property type="component" value="Unassembled WGS sequence"/>
</dbReference>
<dbReference type="InterPro" id="IPR002716">
    <property type="entry name" value="PIN_dom"/>
</dbReference>
<dbReference type="SMART" id="SM00670">
    <property type="entry name" value="PINc"/>
    <property type="match status" value="1"/>
</dbReference>
<dbReference type="SUPFAM" id="SSF88723">
    <property type="entry name" value="PIN domain-like"/>
    <property type="match status" value="1"/>
</dbReference>
<dbReference type="Gene3D" id="3.40.50.1010">
    <property type="entry name" value="5'-nuclease"/>
    <property type="match status" value="1"/>
</dbReference>
<reference evidence="2 3" key="1">
    <citation type="journal article" date="2016" name="Sci. Rep.">
        <title>Metabolic traits of an uncultured archaeal lineage -MSBL1- from brine pools of the Red Sea.</title>
        <authorList>
            <person name="Mwirichia R."/>
            <person name="Alam I."/>
            <person name="Rashid M."/>
            <person name="Vinu M."/>
            <person name="Ba-Alawi W."/>
            <person name="Anthony Kamau A."/>
            <person name="Kamanda Ngugi D."/>
            <person name="Goker M."/>
            <person name="Klenk H.P."/>
            <person name="Bajic V."/>
            <person name="Stingl U."/>
        </authorList>
    </citation>
    <scope>NUCLEOTIDE SEQUENCE [LARGE SCALE GENOMIC DNA]</scope>
    <source>
        <strain evidence="2">SCGC-AAA382F02</strain>
    </source>
</reference>
<accession>A0A133VIB7</accession>
<keyword evidence="3" id="KW-1185">Reference proteome</keyword>
<dbReference type="Pfam" id="PF18477">
    <property type="entry name" value="PIN_9"/>
    <property type="match status" value="1"/>
</dbReference>
<evidence type="ECO:0000313" key="3">
    <source>
        <dbReference type="Proteomes" id="UP000070491"/>
    </source>
</evidence>
<dbReference type="CDD" id="cd09879">
    <property type="entry name" value="PIN_VapC_AF0591-like"/>
    <property type="match status" value="1"/>
</dbReference>
<gene>
    <name evidence="2" type="ORF">AKJ53_01055</name>
</gene>
<dbReference type="AlphaFoldDB" id="A0A133VIB7"/>
<sequence length="130" mass="14812">MEDLWIILDANFLMIPESYGVDIFSELERIVDKKYEIVIPEVVIGELKNLEKQGTASEQKSAKIALELASRGKIVNSEKKEADEEIIRLAKEKDCLVGTNDSILKKRLQELGIPIIYLRQKSHLTSSREI</sequence>